<comment type="caution">
    <text evidence="2">The sequence shown here is derived from an EMBL/GenBank/DDBJ whole genome shotgun (WGS) entry which is preliminary data.</text>
</comment>
<dbReference type="SUPFAM" id="SSF56112">
    <property type="entry name" value="Protein kinase-like (PK-like)"/>
    <property type="match status" value="2"/>
</dbReference>
<dbReference type="VEuPathDB" id="TrichDB:TRFO_34833"/>
<name>A0A1J4JHU6_9EUKA</name>
<proteinExistence type="predicted"/>
<evidence type="ECO:0000313" key="2">
    <source>
        <dbReference type="EMBL" id="OHS98686.1"/>
    </source>
</evidence>
<dbReference type="PANTHER" id="PTHR44329">
    <property type="entry name" value="SERINE/THREONINE-PROTEIN KINASE TNNI3K-RELATED"/>
    <property type="match status" value="1"/>
</dbReference>
<dbReference type="GeneID" id="94844608"/>
<evidence type="ECO:0000313" key="3">
    <source>
        <dbReference type="Proteomes" id="UP000179807"/>
    </source>
</evidence>
<dbReference type="GO" id="GO:0005524">
    <property type="term" value="F:ATP binding"/>
    <property type="evidence" value="ECO:0007669"/>
    <property type="project" value="InterPro"/>
</dbReference>
<feature type="domain" description="Protein kinase" evidence="1">
    <location>
        <begin position="628"/>
        <end position="931"/>
    </location>
</feature>
<organism evidence="2 3">
    <name type="scientific">Tritrichomonas foetus</name>
    <dbReference type="NCBI Taxonomy" id="1144522"/>
    <lineage>
        <taxon>Eukaryota</taxon>
        <taxon>Metamonada</taxon>
        <taxon>Parabasalia</taxon>
        <taxon>Tritrichomonadida</taxon>
        <taxon>Tritrichomonadidae</taxon>
        <taxon>Tritrichomonas</taxon>
    </lineage>
</organism>
<accession>A0A1J4JHU6</accession>
<dbReference type="InterPro" id="IPR001245">
    <property type="entry name" value="Ser-Thr/Tyr_kinase_cat_dom"/>
</dbReference>
<dbReference type="AlphaFoldDB" id="A0A1J4JHU6"/>
<dbReference type="PROSITE" id="PS00108">
    <property type="entry name" value="PROTEIN_KINASE_ST"/>
    <property type="match status" value="1"/>
</dbReference>
<evidence type="ECO:0000259" key="1">
    <source>
        <dbReference type="PROSITE" id="PS50011"/>
    </source>
</evidence>
<dbReference type="InterPro" id="IPR000719">
    <property type="entry name" value="Prot_kinase_dom"/>
</dbReference>
<reference evidence="2" key="1">
    <citation type="submission" date="2016-10" db="EMBL/GenBank/DDBJ databases">
        <authorList>
            <person name="Benchimol M."/>
            <person name="Almeida L.G."/>
            <person name="Vasconcelos A.T."/>
            <person name="Perreira-Neves A."/>
            <person name="Rosa I.A."/>
            <person name="Tasca T."/>
            <person name="Bogo M.R."/>
            <person name="de Souza W."/>
        </authorList>
    </citation>
    <scope>NUCLEOTIDE SEQUENCE [LARGE SCALE GENOMIC DNA]</scope>
    <source>
        <strain evidence="2">K</strain>
    </source>
</reference>
<dbReference type="Proteomes" id="UP000179807">
    <property type="component" value="Unassembled WGS sequence"/>
</dbReference>
<dbReference type="GO" id="GO:0004674">
    <property type="term" value="F:protein serine/threonine kinase activity"/>
    <property type="evidence" value="ECO:0007669"/>
    <property type="project" value="TreeGrafter"/>
</dbReference>
<dbReference type="RefSeq" id="XP_068351823.1">
    <property type="nucleotide sequence ID" value="XM_068509904.1"/>
</dbReference>
<dbReference type="InterPro" id="IPR051681">
    <property type="entry name" value="Ser/Thr_Kinases-Pseudokinases"/>
</dbReference>
<dbReference type="Gene3D" id="1.10.510.10">
    <property type="entry name" value="Transferase(Phosphotransferase) domain 1"/>
    <property type="match status" value="2"/>
</dbReference>
<dbReference type="SMART" id="SM00220">
    <property type="entry name" value="S_TKc"/>
    <property type="match status" value="2"/>
</dbReference>
<sequence>MLPNINSQNSGLCIGSNNVSNIDPTNALMQCDTTSQMNIYSIGKIMLLLFENTSNSRILKLIRACCNADPSKRPKAIDIVSALKEPNDIIPGVDFISFSLYLDSMDAIFPSQRRKIVTTTKLLSETMTKESAFEVTEMIGEGSFATVYKAIVDDSKFDSYSTYLQFDNQSLKSYESNNSDQCNPIALKNILKDNKQNSLLNAHKTINQNPSGKFNLSKKVNYNLLVSNLKNPLNKINNSNSTKTFNNENEQFELEDAIYNDLIVTNNSRNINSNNENVNENLNLSHDNSSSSLLSINSHSSNKSNLTINNFVALKKYDNRIKSDKYRQIYLLREIEIIHSMNHPAIVKMKGHNILNLNFEYNKDSNGNLAPFLALEFLENGSLKDILKRPNNFFNATDKMKTLYGIASALEYMHTRPQRIIHRDLKLDNIMFDSNKEPKICDFNQSKRTDKYLMDASAMFGTPLYCAPELQITACNSKNFEDKYSPSVDIFSFGMIMFRIVTGHKPFFKFADKKILSKIRNKERPDDEIDCFSCHEIVKLIKSCWAHDPEQRPTATEIVRILRNLNHKDLIEGANYNQYMEYVRKIDIATRHSNHVENPDFNLSGHIIKRSKFTNFKSKKSFSNNIDYNLPNKLGNDDKDLFLKTRSNIFYLVTKKGENDHLLIAKQMKNNDFQNQKSFIREIETLVRVNHPGIVKLIGFDLFSIDKNNKPVIFMEYLENGCLNDKFLSKNSISSTLKMMIIFLISSVLNHLHHLGIVHGDLKPSDILFDSDFKPKICNFNSSIQINSVFDNSLLCEKSKFEQEFVAPELFANNEEIRMNDKCDIFSFGAICKLLISEQNFTHNFNSNQEKSNLVKLQNNPKIDSKIDFDKKNKNIIKTKFENENECKNHCLEGMQSPLIILINKCLDSNPSNRPTASEIMTNLIDEEFWLPDVDKAKILSFFEEMKPIPKIIIPKEPQQPHSRLHHSPRANTSRAMNLNVDYPFPQPSKNPNTVRPKTIQPITAKQVIVNPRILHSIVRQKNH</sequence>
<dbReference type="OrthoDB" id="426353at2759"/>
<dbReference type="PROSITE" id="PS50011">
    <property type="entry name" value="PROTEIN_KINASE_DOM"/>
    <property type="match status" value="2"/>
</dbReference>
<dbReference type="InterPro" id="IPR008271">
    <property type="entry name" value="Ser/Thr_kinase_AS"/>
</dbReference>
<gene>
    <name evidence="2" type="ORF">TRFO_34833</name>
</gene>
<keyword evidence="3" id="KW-1185">Reference proteome</keyword>
<dbReference type="InterPro" id="IPR011009">
    <property type="entry name" value="Kinase-like_dom_sf"/>
</dbReference>
<dbReference type="Pfam" id="PF00069">
    <property type="entry name" value="Pkinase"/>
    <property type="match status" value="2"/>
</dbReference>
<protein>
    <recommendedName>
        <fullName evidence="1">Protein kinase domain-containing protein</fullName>
    </recommendedName>
</protein>
<feature type="domain" description="Protein kinase" evidence="1">
    <location>
        <begin position="133"/>
        <end position="570"/>
    </location>
</feature>
<dbReference type="EMBL" id="MLAK01001039">
    <property type="protein sequence ID" value="OHS98686.1"/>
    <property type="molecule type" value="Genomic_DNA"/>
</dbReference>
<dbReference type="PRINTS" id="PR00109">
    <property type="entry name" value="TYRKINASE"/>
</dbReference>